<dbReference type="AlphaFoldDB" id="A0AAX3EQG0"/>
<dbReference type="InterPro" id="IPR058488">
    <property type="entry name" value="DUF8175"/>
</dbReference>
<evidence type="ECO:0000256" key="2">
    <source>
        <dbReference type="SAM" id="Phobius"/>
    </source>
</evidence>
<evidence type="ECO:0000313" key="5">
    <source>
        <dbReference type="Proteomes" id="UP001163293"/>
    </source>
</evidence>
<evidence type="ECO:0000259" key="3">
    <source>
        <dbReference type="Pfam" id="PF26526"/>
    </source>
</evidence>
<feature type="region of interest" description="Disordered" evidence="1">
    <location>
        <begin position="43"/>
        <end position="71"/>
    </location>
</feature>
<evidence type="ECO:0000256" key="1">
    <source>
        <dbReference type="SAM" id="MobiDB-lite"/>
    </source>
</evidence>
<organism evidence="4 5">
    <name type="scientific">Paenarthrobacter ureafaciens</name>
    <dbReference type="NCBI Taxonomy" id="37931"/>
    <lineage>
        <taxon>Bacteria</taxon>
        <taxon>Bacillati</taxon>
        <taxon>Actinomycetota</taxon>
        <taxon>Actinomycetes</taxon>
        <taxon>Micrococcales</taxon>
        <taxon>Micrococcaceae</taxon>
        <taxon>Paenarthrobacter</taxon>
    </lineage>
</organism>
<name>A0AAX3EQG0_PAEUR</name>
<dbReference type="EMBL" id="CP101192">
    <property type="protein sequence ID" value="UYW00254.1"/>
    <property type="molecule type" value="Genomic_DNA"/>
</dbReference>
<accession>A0AAX3EQG0</accession>
<protein>
    <recommendedName>
        <fullName evidence="3">DUF8175 domain-containing protein</fullName>
    </recommendedName>
</protein>
<keyword evidence="2" id="KW-0472">Membrane</keyword>
<keyword evidence="5" id="KW-1185">Reference proteome</keyword>
<geneLocation type="plasmid" evidence="4 5">
    <name>unnamed7</name>
</geneLocation>
<feature type="domain" description="DUF8175" evidence="3">
    <location>
        <begin position="50"/>
        <end position="229"/>
    </location>
</feature>
<dbReference type="Pfam" id="PF26526">
    <property type="entry name" value="DUF8175"/>
    <property type="match status" value="1"/>
</dbReference>
<keyword evidence="2" id="KW-0812">Transmembrane</keyword>
<gene>
    <name evidence="4" type="ORF">NL394_24195</name>
</gene>
<dbReference type="Proteomes" id="UP001163293">
    <property type="component" value="Plasmid unnamed7"/>
</dbReference>
<reference evidence="4" key="1">
    <citation type="submission" date="2022-07" db="EMBL/GenBank/DDBJ databases">
        <authorList>
            <person name="Wu T."/>
        </authorList>
    </citation>
    <scope>NUCLEOTIDE SEQUENCE</scope>
    <source>
        <strain evidence="4">SD-1</strain>
        <plasmid evidence="4">unnamed7</plasmid>
    </source>
</reference>
<feature type="transmembrane region" description="Helical" evidence="2">
    <location>
        <begin position="16"/>
        <end position="38"/>
    </location>
</feature>
<keyword evidence="4" id="KW-0614">Plasmid</keyword>
<keyword evidence="2" id="KW-1133">Transmembrane helix</keyword>
<dbReference type="RefSeq" id="WP_264398948.1">
    <property type="nucleotide sequence ID" value="NZ_CP101184.1"/>
</dbReference>
<evidence type="ECO:0000313" key="4">
    <source>
        <dbReference type="EMBL" id="UYW00254.1"/>
    </source>
</evidence>
<proteinExistence type="predicted"/>
<sequence>MLNAIKRAWGSKATGITAAAILALVLLVVVVAIVLSFISPAKPGAQGPQENPAVQSPAAEPTNDNGKCNVPSGDTSFRPKIPADLRWEAAQGLTWPVSASAGPTKTRDGFPVCFARSPLGAALFGVTVMNEQYKGHSPVDLLKFYVADSPGKEVGLKQGGAGGSAADTAAAGITPAGFITDSFTPEEAQVTLVLASPGTETGYTGMPFTFVWVDGDWRLKVLDSGKPFAGTVSAPVKGQFVEWRK</sequence>